<keyword evidence="3" id="KW-1185">Reference proteome</keyword>
<evidence type="ECO:0000256" key="1">
    <source>
        <dbReference type="SAM" id="Phobius"/>
    </source>
</evidence>
<sequence length="83" mass="9486">MSNLDLQDRKRIVCNRSNVIRRNKISSKVPILLPCSQKNSFSYFFHLGAHSTSTLVSIVCFLCLSHLYSPKYPYSTAVTHTHN</sequence>
<keyword evidence="1" id="KW-1133">Transmembrane helix</keyword>
<name>A0A9P4VMT4_9PEZI</name>
<keyword evidence="1" id="KW-0472">Membrane</keyword>
<evidence type="ECO:0000313" key="2">
    <source>
        <dbReference type="EMBL" id="KAF2835530.1"/>
    </source>
</evidence>
<proteinExistence type="predicted"/>
<keyword evidence="1" id="KW-0812">Transmembrane</keyword>
<accession>A0A9P4VMT4</accession>
<dbReference type="EMBL" id="MU006108">
    <property type="protein sequence ID" value="KAF2835530.1"/>
    <property type="molecule type" value="Genomic_DNA"/>
</dbReference>
<gene>
    <name evidence="2" type="ORF">M501DRAFT_439574</name>
</gene>
<dbReference type="Proteomes" id="UP000799429">
    <property type="component" value="Unassembled WGS sequence"/>
</dbReference>
<reference evidence="2" key="1">
    <citation type="journal article" date="2020" name="Stud. Mycol.">
        <title>101 Dothideomycetes genomes: a test case for predicting lifestyles and emergence of pathogens.</title>
        <authorList>
            <person name="Haridas S."/>
            <person name="Albert R."/>
            <person name="Binder M."/>
            <person name="Bloem J."/>
            <person name="Labutti K."/>
            <person name="Salamov A."/>
            <person name="Andreopoulos B."/>
            <person name="Baker S."/>
            <person name="Barry K."/>
            <person name="Bills G."/>
            <person name="Bluhm B."/>
            <person name="Cannon C."/>
            <person name="Castanera R."/>
            <person name="Culley D."/>
            <person name="Daum C."/>
            <person name="Ezra D."/>
            <person name="Gonzalez J."/>
            <person name="Henrissat B."/>
            <person name="Kuo A."/>
            <person name="Liang C."/>
            <person name="Lipzen A."/>
            <person name="Lutzoni F."/>
            <person name="Magnuson J."/>
            <person name="Mondo S."/>
            <person name="Nolan M."/>
            <person name="Ohm R."/>
            <person name="Pangilinan J."/>
            <person name="Park H.-J."/>
            <person name="Ramirez L."/>
            <person name="Alfaro M."/>
            <person name="Sun H."/>
            <person name="Tritt A."/>
            <person name="Yoshinaga Y."/>
            <person name="Zwiers L.-H."/>
            <person name="Turgeon B."/>
            <person name="Goodwin S."/>
            <person name="Spatafora J."/>
            <person name="Crous P."/>
            <person name="Grigoriev I."/>
        </authorList>
    </citation>
    <scope>NUCLEOTIDE SEQUENCE</scope>
    <source>
        <strain evidence="2">CBS 101060</strain>
    </source>
</reference>
<evidence type="ECO:0000313" key="3">
    <source>
        <dbReference type="Proteomes" id="UP000799429"/>
    </source>
</evidence>
<protein>
    <submittedName>
        <fullName evidence="2">Uncharacterized protein</fullName>
    </submittedName>
</protein>
<dbReference type="AlphaFoldDB" id="A0A9P4VMT4"/>
<comment type="caution">
    <text evidence="2">The sequence shown here is derived from an EMBL/GenBank/DDBJ whole genome shotgun (WGS) entry which is preliminary data.</text>
</comment>
<organism evidence="2 3">
    <name type="scientific">Patellaria atrata CBS 101060</name>
    <dbReference type="NCBI Taxonomy" id="1346257"/>
    <lineage>
        <taxon>Eukaryota</taxon>
        <taxon>Fungi</taxon>
        <taxon>Dikarya</taxon>
        <taxon>Ascomycota</taxon>
        <taxon>Pezizomycotina</taxon>
        <taxon>Dothideomycetes</taxon>
        <taxon>Dothideomycetes incertae sedis</taxon>
        <taxon>Patellariales</taxon>
        <taxon>Patellariaceae</taxon>
        <taxon>Patellaria</taxon>
    </lineage>
</organism>
<feature type="transmembrane region" description="Helical" evidence="1">
    <location>
        <begin position="43"/>
        <end position="64"/>
    </location>
</feature>